<dbReference type="Gene3D" id="3.30.70.270">
    <property type="match status" value="1"/>
</dbReference>
<evidence type="ECO:0000313" key="2">
    <source>
        <dbReference type="EMBL" id="KHJ86741.1"/>
    </source>
</evidence>
<dbReference type="EMBL" id="KN559528">
    <property type="protein sequence ID" value="KHJ86741.1"/>
    <property type="molecule type" value="Genomic_DNA"/>
</dbReference>
<sequence>MLAESSQGKQKGFEYVKEVEQLVKQFSEIFAVTDQKLSQIKLVKHDIETGNAAPIRQKARPIHLATRVEVELRRILDDLQTRGGKHFFSTLDLISAYWPISLSKDAKQKSAFTATENLYQFYVLPFGLSSSPAVFQRLMRTALKPLLGEEEFCYLDDIIIATDTAQRHVEMMEKVFRALRVAGLRLDPKNVFSWNEK</sequence>
<name>A0A0B1SS80_OESDE</name>
<evidence type="ECO:0000259" key="1">
    <source>
        <dbReference type="PROSITE" id="PS50878"/>
    </source>
</evidence>
<keyword evidence="3" id="KW-1185">Reference proteome</keyword>
<dbReference type="PANTHER" id="PTHR33064">
    <property type="entry name" value="POL PROTEIN"/>
    <property type="match status" value="1"/>
</dbReference>
<dbReference type="Gene3D" id="3.10.10.10">
    <property type="entry name" value="HIV Type 1 Reverse Transcriptase, subunit A, domain 1"/>
    <property type="match status" value="1"/>
</dbReference>
<proteinExistence type="predicted"/>
<dbReference type="InterPro" id="IPR051320">
    <property type="entry name" value="Viral_Replic_Matur_Polypro"/>
</dbReference>
<dbReference type="OrthoDB" id="5865526at2759"/>
<protein>
    <recommendedName>
        <fullName evidence="1">Reverse transcriptase domain-containing protein</fullName>
    </recommendedName>
</protein>
<dbReference type="Proteomes" id="UP000053660">
    <property type="component" value="Unassembled WGS sequence"/>
</dbReference>
<dbReference type="InterPro" id="IPR043502">
    <property type="entry name" value="DNA/RNA_pol_sf"/>
</dbReference>
<dbReference type="InterPro" id="IPR043128">
    <property type="entry name" value="Rev_trsase/Diguanyl_cyclase"/>
</dbReference>
<organism evidence="2 3">
    <name type="scientific">Oesophagostomum dentatum</name>
    <name type="common">Nodular worm</name>
    <dbReference type="NCBI Taxonomy" id="61180"/>
    <lineage>
        <taxon>Eukaryota</taxon>
        <taxon>Metazoa</taxon>
        <taxon>Ecdysozoa</taxon>
        <taxon>Nematoda</taxon>
        <taxon>Chromadorea</taxon>
        <taxon>Rhabditida</taxon>
        <taxon>Rhabditina</taxon>
        <taxon>Rhabditomorpha</taxon>
        <taxon>Strongyloidea</taxon>
        <taxon>Strongylidae</taxon>
        <taxon>Oesophagostomum</taxon>
    </lineage>
</organism>
<dbReference type="CDD" id="cd01647">
    <property type="entry name" value="RT_LTR"/>
    <property type="match status" value="1"/>
</dbReference>
<dbReference type="Pfam" id="PF00078">
    <property type="entry name" value="RVT_1"/>
    <property type="match status" value="1"/>
</dbReference>
<evidence type="ECO:0000313" key="3">
    <source>
        <dbReference type="Proteomes" id="UP000053660"/>
    </source>
</evidence>
<gene>
    <name evidence="2" type="ORF">OESDEN_13499</name>
</gene>
<accession>A0A0B1SS80</accession>
<reference evidence="2 3" key="1">
    <citation type="submission" date="2014-03" db="EMBL/GenBank/DDBJ databases">
        <title>Draft genome of the hookworm Oesophagostomum dentatum.</title>
        <authorList>
            <person name="Mitreva M."/>
        </authorList>
    </citation>
    <scope>NUCLEOTIDE SEQUENCE [LARGE SCALE GENOMIC DNA]</scope>
    <source>
        <strain evidence="2 3">OD-Hann</strain>
    </source>
</reference>
<feature type="domain" description="Reverse transcriptase" evidence="1">
    <location>
        <begin position="1"/>
        <end position="197"/>
    </location>
</feature>
<dbReference type="SUPFAM" id="SSF56672">
    <property type="entry name" value="DNA/RNA polymerases"/>
    <property type="match status" value="1"/>
</dbReference>
<dbReference type="AlphaFoldDB" id="A0A0B1SS80"/>
<dbReference type="InterPro" id="IPR000477">
    <property type="entry name" value="RT_dom"/>
</dbReference>
<dbReference type="PANTHER" id="PTHR33064:SF37">
    <property type="entry name" value="RIBONUCLEASE H"/>
    <property type="match status" value="1"/>
</dbReference>
<dbReference type="PROSITE" id="PS50878">
    <property type="entry name" value="RT_POL"/>
    <property type="match status" value="1"/>
</dbReference>